<evidence type="ECO:0000256" key="5">
    <source>
        <dbReference type="ARBA" id="ARBA00022723"/>
    </source>
</evidence>
<dbReference type="GO" id="GO:0005506">
    <property type="term" value="F:iron ion binding"/>
    <property type="evidence" value="ECO:0007669"/>
    <property type="project" value="InterPro"/>
</dbReference>
<dbReference type="PRINTS" id="PR00463">
    <property type="entry name" value="EP450I"/>
</dbReference>
<keyword evidence="9 12" id="KW-0472">Membrane</keyword>
<dbReference type="InterPro" id="IPR036396">
    <property type="entry name" value="Cyt_P450_sf"/>
</dbReference>
<sequence length="515" mass="57878">PLSSWGHAHFYSSTTMSPSILAGLLVLLVSLWQFINHLLSKKNGRKLPPGPRGLPIIGNLHTLGNLPHRSFQKLAKKYGPIMSIRLGSVPTIVLSSPQAAELFLRTHDRIFASRPKVQSSEYLSYGSKGMAFTEYGPYWRGVRKFCKLELLTTMKIDSFAGMRREELGLLVKWLKDAAVAREVVDVSEKVAGLIEDMTYKMLFGRSKDERFDLKGITQEVTFMAGAFNIADFVPFLRPLDLQGFTRRFTAFGRVIDNILEIIISEHEQDAINGQKLNRDFVDVMLSMKNKPINTHDELSYTLDRSNIKAIILDMIVGSIGTSHTAIEWIFTELIRHPMVMKKLQDELKTVIAVDGIVKEIDLPKLEYLDMVIKESIRLHPVAPLLVPRESIEDITVQGYYIPKGSRVIVNTWALGLDPNVWSESVADFSPERFIGSNIDLLGRDFQLIPFGSGRRGCPGINLGLTNIRLVVAQLVHCFNWELPNGMPIGELDMSENFGLSMPRANHLLAVPIARL</sequence>
<evidence type="ECO:0000313" key="13">
    <source>
        <dbReference type="EMBL" id="KAK3013097.1"/>
    </source>
</evidence>
<evidence type="ECO:0000256" key="2">
    <source>
        <dbReference type="ARBA" id="ARBA00004370"/>
    </source>
</evidence>
<evidence type="ECO:0000313" key="14">
    <source>
        <dbReference type="Proteomes" id="UP001188597"/>
    </source>
</evidence>
<keyword evidence="5 10" id="KW-0479">Metal-binding</keyword>
<dbReference type="PRINTS" id="PR00385">
    <property type="entry name" value="P450"/>
</dbReference>
<keyword evidence="7 10" id="KW-0408">Iron</keyword>
<evidence type="ECO:0008006" key="15">
    <source>
        <dbReference type="Google" id="ProtNLM"/>
    </source>
</evidence>
<reference evidence="13" key="1">
    <citation type="submission" date="2022-12" db="EMBL/GenBank/DDBJ databases">
        <title>Draft genome assemblies for two species of Escallonia (Escalloniales).</title>
        <authorList>
            <person name="Chanderbali A."/>
            <person name="Dervinis C."/>
            <person name="Anghel I."/>
            <person name="Soltis D."/>
            <person name="Soltis P."/>
            <person name="Zapata F."/>
        </authorList>
    </citation>
    <scope>NUCLEOTIDE SEQUENCE</scope>
    <source>
        <strain evidence="13">UCBG64.0493</strain>
        <tissue evidence="13">Leaf</tissue>
    </source>
</reference>
<keyword evidence="12" id="KW-0812">Transmembrane</keyword>
<evidence type="ECO:0000256" key="1">
    <source>
        <dbReference type="ARBA" id="ARBA00001971"/>
    </source>
</evidence>
<dbReference type="InterPro" id="IPR002401">
    <property type="entry name" value="Cyt_P450_E_grp-I"/>
</dbReference>
<dbReference type="PANTHER" id="PTHR47943:SF9">
    <property type="entry name" value="CYTOCHROME P450"/>
    <property type="match status" value="1"/>
</dbReference>
<dbReference type="EMBL" id="JAVXUP010001322">
    <property type="protein sequence ID" value="KAK3013097.1"/>
    <property type="molecule type" value="Genomic_DNA"/>
</dbReference>
<comment type="caution">
    <text evidence="13">The sequence shown here is derived from an EMBL/GenBank/DDBJ whole genome shotgun (WGS) entry which is preliminary data.</text>
</comment>
<keyword evidence="14" id="KW-1185">Reference proteome</keyword>
<dbReference type="AlphaFoldDB" id="A0AA89AS42"/>
<feature type="non-terminal residue" evidence="13">
    <location>
        <position position="515"/>
    </location>
</feature>
<dbReference type="InterPro" id="IPR001128">
    <property type="entry name" value="Cyt_P450"/>
</dbReference>
<evidence type="ECO:0000256" key="10">
    <source>
        <dbReference type="PIRSR" id="PIRSR602401-1"/>
    </source>
</evidence>
<comment type="similarity">
    <text evidence="3 11">Belongs to the cytochrome P450 family.</text>
</comment>
<evidence type="ECO:0000256" key="6">
    <source>
        <dbReference type="ARBA" id="ARBA00023002"/>
    </source>
</evidence>
<comment type="subcellular location">
    <subcellularLocation>
        <location evidence="2">Membrane</location>
    </subcellularLocation>
</comment>
<dbReference type="PROSITE" id="PS00086">
    <property type="entry name" value="CYTOCHROME_P450"/>
    <property type="match status" value="1"/>
</dbReference>
<proteinExistence type="inferred from homology"/>
<dbReference type="Proteomes" id="UP001188597">
    <property type="component" value="Unassembled WGS sequence"/>
</dbReference>
<name>A0AA89AS42_9ASTE</name>
<evidence type="ECO:0000256" key="4">
    <source>
        <dbReference type="ARBA" id="ARBA00022617"/>
    </source>
</evidence>
<dbReference type="Gene3D" id="1.10.630.10">
    <property type="entry name" value="Cytochrome P450"/>
    <property type="match status" value="1"/>
</dbReference>
<evidence type="ECO:0000256" key="9">
    <source>
        <dbReference type="ARBA" id="ARBA00023136"/>
    </source>
</evidence>
<dbReference type="FunFam" id="1.10.630.10:FF:000011">
    <property type="entry name" value="Cytochrome P450 83B1"/>
    <property type="match status" value="1"/>
</dbReference>
<feature type="binding site" description="axial binding residue" evidence="10">
    <location>
        <position position="457"/>
    </location>
    <ligand>
        <name>heme</name>
        <dbReference type="ChEBI" id="CHEBI:30413"/>
    </ligand>
    <ligandPart>
        <name>Fe</name>
        <dbReference type="ChEBI" id="CHEBI:18248"/>
    </ligandPart>
</feature>
<dbReference type="SUPFAM" id="SSF48264">
    <property type="entry name" value="Cytochrome P450"/>
    <property type="match status" value="1"/>
</dbReference>
<keyword evidence="8 11" id="KW-0503">Monooxygenase</keyword>
<feature type="transmembrane region" description="Helical" evidence="12">
    <location>
        <begin position="20"/>
        <end position="39"/>
    </location>
</feature>
<dbReference type="Pfam" id="PF00067">
    <property type="entry name" value="p450"/>
    <property type="match status" value="1"/>
</dbReference>
<organism evidence="13 14">
    <name type="scientific">Escallonia herrerae</name>
    <dbReference type="NCBI Taxonomy" id="1293975"/>
    <lineage>
        <taxon>Eukaryota</taxon>
        <taxon>Viridiplantae</taxon>
        <taxon>Streptophyta</taxon>
        <taxon>Embryophyta</taxon>
        <taxon>Tracheophyta</taxon>
        <taxon>Spermatophyta</taxon>
        <taxon>Magnoliopsida</taxon>
        <taxon>eudicotyledons</taxon>
        <taxon>Gunneridae</taxon>
        <taxon>Pentapetalae</taxon>
        <taxon>asterids</taxon>
        <taxon>campanulids</taxon>
        <taxon>Escalloniales</taxon>
        <taxon>Escalloniaceae</taxon>
        <taxon>Escallonia</taxon>
    </lineage>
</organism>
<comment type="cofactor">
    <cofactor evidence="1 10">
        <name>heme</name>
        <dbReference type="ChEBI" id="CHEBI:30413"/>
    </cofactor>
</comment>
<accession>A0AA89AS42</accession>
<evidence type="ECO:0000256" key="8">
    <source>
        <dbReference type="ARBA" id="ARBA00023033"/>
    </source>
</evidence>
<evidence type="ECO:0000256" key="7">
    <source>
        <dbReference type="ARBA" id="ARBA00023004"/>
    </source>
</evidence>
<gene>
    <name evidence="13" type="ORF">RJ639_008639</name>
</gene>
<keyword evidence="6 11" id="KW-0560">Oxidoreductase</keyword>
<dbReference type="GO" id="GO:0016705">
    <property type="term" value="F:oxidoreductase activity, acting on paired donors, with incorporation or reduction of molecular oxygen"/>
    <property type="evidence" value="ECO:0007669"/>
    <property type="project" value="InterPro"/>
</dbReference>
<dbReference type="InterPro" id="IPR017972">
    <property type="entry name" value="Cyt_P450_CS"/>
</dbReference>
<dbReference type="GO" id="GO:0016020">
    <property type="term" value="C:membrane"/>
    <property type="evidence" value="ECO:0007669"/>
    <property type="project" value="UniProtKB-SubCell"/>
</dbReference>
<keyword evidence="4 10" id="KW-0349">Heme</keyword>
<evidence type="ECO:0000256" key="3">
    <source>
        <dbReference type="ARBA" id="ARBA00010617"/>
    </source>
</evidence>
<dbReference type="GO" id="GO:0020037">
    <property type="term" value="F:heme binding"/>
    <property type="evidence" value="ECO:0007669"/>
    <property type="project" value="InterPro"/>
</dbReference>
<evidence type="ECO:0000256" key="12">
    <source>
        <dbReference type="SAM" id="Phobius"/>
    </source>
</evidence>
<dbReference type="GO" id="GO:0004497">
    <property type="term" value="F:monooxygenase activity"/>
    <property type="evidence" value="ECO:0007669"/>
    <property type="project" value="UniProtKB-KW"/>
</dbReference>
<dbReference type="PANTHER" id="PTHR47943">
    <property type="entry name" value="CYTOCHROME P450 93A3-LIKE"/>
    <property type="match status" value="1"/>
</dbReference>
<keyword evidence="12" id="KW-1133">Transmembrane helix</keyword>
<dbReference type="CDD" id="cd11072">
    <property type="entry name" value="CYP71-like"/>
    <property type="match status" value="1"/>
</dbReference>
<evidence type="ECO:0000256" key="11">
    <source>
        <dbReference type="RuleBase" id="RU000461"/>
    </source>
</evidence>
<protein>
    <recommendedName>
        <fullName evidence="15">Cytochrome P450</fullName>
    </recommendedName>
</protein>